<proteinExistence type="predicted"/>
<dbReference type="AlphaFoldDB" id="A0A5N6TX97"/>
<dbReference type="EMBL" id="ML742082">
    <property type="protein sequence ID" value="KAE8150937.1"/>
    <property type="molecule type" value="Genomic_DNA"/>
</dbReference>
<reference evidence="4 5" key="1">
    <citation type="submission" date="2019-04" db="EMBL/GenBank/DDBJ databases">
        <title>Friends and foes A comparative genomics study of 23 Aspergillus species from section Flavi.</title>
        <authorList>
            <consortium name="DOE Joint Genome Institute"/>
            <person name="Kjaerbolling I."/>
            <person name="Vesth T."/>
            <person name="Frisvad J.C."/>
            <person name="Nybo J.L."/>
            <person name="Theobald S."/>
            <person name="Kildgaard S."/>
            <person name="Isbrandt T."/>
            <person name="Kuo A."/>
            <person name="Sato A."/>
            <person name="Lyhne E.K."/>
            <person name="Kogle M.E."/>
            <person name="Wiebenga A."/>
            <person name="Kun R.S."/>
            <person name="Lubbers R.J."/>
            <person name="Makela M.R."/>
            <person name="Barry K."/>
            <person name="Chovatia M."/>
            <person name="Clum A."/>
            <person name="Daum C."/>
            <person name="Haridas S."/>
            <person name="He G."/>
            <person name="LaButti K."/>
            <person name="Lipzen A."/>
            <person name="Mondo S."/>
            <person name="Riley R."/>
            <person name="Salamov A."/>
            <person name="Simmons B.A."/>
            <person name="Magnuson J.K."/>
            <person name="Henrissat B."/>
            <person name="Mortensen U.H."/>
            <person name="Larsen T.O."/>
            <person name="Devries R.P."/>
            <person name="Grigoriev I.V."/>
            <person name="Machida M."/>
            <person name="Baker S.E."/>
            <person name="Andersen M.R."/>
        </authorList>
    </citation>
    <scope>NUCLEOTIDE SEQUENCE [LARGE SCALE GENOMIC DNA]</scope>
    <source>
        <strain evidence="4 5">IBT 18842</strain>
    </source>
</reference>
<protein>
    <recommendedName>
        <fullName evidence="3">Nephrocystin 3-like N-terminal domain-containing protein</fullName>
    </recommendedName>
</protein>
<dbReference type="PANTHER" id="PTHR40619:SF3">
    <property type="entry name" value="FUNGAL STAND N-TERMINAL GOODBYE DOMAIN-CONTAINING PROTEIN"/>
    <property type="match status" value="1"/>
</dbReference>
<dbReference type="Proteomes" id="UP000325780">
    <property type="component" value="Unassembled WGS sequence"/>
</dbReference>
<evidence type="ECO:0000256" key="1">
    <source>
        <dbReference type="ARBA" id="ARBA00022737"/>
    </source>
</evidence>
<name>A0A5N6TX97_ASPAV</name>
<feature type="coiled-coil region" evidence="2">
    <location>
        <begin position="327"/>
        <end position="361"/>
    </location>
</feature>
<dbReference type="Pfam" id="PF24883">
    <property type="entry name" value="NPHP3_N"/>
    <property type="match status" value="1"/>
</dbReference>
<evidence type="ECO:0000313" key="4">
    <source>
        <dbReference type="EMBL" id="KAE8150937.1"/>
    </source>
</evidence>
<feature type="domain" description="Nephrocystin 3-like N-terminal" evidence="3">
    <location>
        <begin position="416"/>
        <end position="557"/>
    </location>
</feature>
<evidence type="ECO:0000256" key="2">
    <source>
        <dbReference type="SAM" id="Coils"/>
    </source>
</evidence>
<organism evidence="4 5">
    <name type="scientific">Aspergillus avenaceus</name>
    <dbReference type="NCBI Taxonomy" id="36643"/>
    <lineage>
        <taxon>Eukaryota</taxon>
        <taxon>Fungi</taxon>
        <taxon>Dikarya</taxon>
        <taxon>Ascomycota</taxon>
        <taxon>Pezizomycotina</taxon>
        <taxon>Eurotiomycetes</taxon>
        <taxon>Eurotiomycetidae</taxon>
        <taxon>Eurotiales</taxon>
        <taxon>Aspergillaceae</taxon>
        <taxon>Aspergillus</taxon>
        <taxon>Aspergillus subgen. Circumdati</taxon>
    </lineage>
</organism>
<keyword evidence="5" id="KW-1185">Reference proteome</keyword>
<evidence type="ECO:0000259" key="3">
    <source>
        <dbReference type="Pfam" id="PF24883"/>
    </source>
</evidence>
<sequence length="633" mass="72975">MRTLFHRHQWRETPPKELIEEKKVSQWIRERGSDFHPAFTVSSQYDSTRKRYIPSEKAAIEYLTELVETHDAGCAADEQRFSDCSWETVLKKLDDAKDEYSSRQQHGASTMMGLDLAFKMTDVIPEEYGLGVIKGVLGIMFERIENRAKILEAFESIPETILTINFSCSLLNPTAEDEKLRQEFHSTLVKRMPELIDILLGKPAWYQRLKGYMTFKIRETLTVDEILAEWKQYISTLNERVMRMRDRLRREIAYHSAEAHQLGVQANNKLDVFGNRFDEIQSTVIALGPAIMAAMQRDLGGRLNKLERALEARDTGAEAQTILFHEFQELEAKNRLCDIRIHNMQEEIDSLSHENQALRLSTSQLYVEPPCAEPQAIVTPLELLGLIGVSPQAALEDLEFVLLQSERHTERSLGQVRWLTRMDEFVQWYHESRSCILLVDGYVERQRTDSIAPTSVFDANLVLSLVRNASRIVLYFFAGRYSDDLESPLSGPSGLVRSLITQLLSHEKFRQPDLSFLTEEWLEGCRTGDIRALCELLKQLFLQVPADMQVYCVLDGLVVYEYVPRWEDEIDYVAALFQHLVQETRIAETPVVKTLMTFAYKSLQISDRVERFPRIWTHAALAAGYVDSMPMMM</sequence>
<evidence type="ECO:0000313" key="5">
    <source>
        <dbReference type="Proteomes" id="UP000325780"/>
    </source>
</evidence>
<accession>A0A5N6TX97</accession>
<keyword evidence="1" id="KW-0677">Repeat</keyword>
<gene>
    <name evidence="4" type="ORF">BDV25DRAFT_103683</name>
</gene>
<dbReference type="OrthoDB" id="5419927at2759"/>
<dbReference type="PANTHER" id="PTHR40619">
    <property type="entry name" value="FUNGAL STAND N-TERMINAL GOODBYE DOMAIN-CONTAINING PROTEIN"/>
    <property type="match status" value="1"/>
</dbReference>
<keyword evidence="2" id="KW-0175">Coiled coil</keyword>
<dbReference type="InterPro" id="IPR056884">
    <property type="entry name" value="NPHP3-like_N"/>
</dbReference>